<dbReference type="GO" id="GO:0055085">
    <property type="term" value="P:transmembrane transport"/>
    <property type="evidence" value="ECO:0007669"/>
    <property type="project" value="InterPro"/>
</dbReference>
<evidence type="ECO:0000256" key="6">
    <source>
        <dbReference type="ARBA" id="ARBA00023136"/>
    </source>
</evidence>
<dbReference type="GO" id="GO:0005886">
    <property type="term" value="C:plasma membrane"/>
    <property type="evidence" value="ECO:0007669"/>
    <property type="project" value="UniProtKB-SubCell"/>
</dbReference>
<evidence type="ECO:0000256" key="4">
    <source>
        <dbReference type="ARBA" id="ARBA00022692"/>
    </source>
</evidence>
<proteinExistence type="predicted"/>
<comment type="subcellular location">
    <subcellularLocation>
        <location evidence="1">Cell membrane</location>
        <topology evidence="1">Multi-pass membrane protein</topology>
    </subcellularLocation>
</comment>
<evidence type="ECO:0000256" key="1">
    <source>
        <dbReference type="ARBA" id="ARBA00004651"/>
    </source>
</evidence>
<dbReference type="EMBL" id="CAFBRC010000031">
    <property type="protein sequence ID" value="CAB5074577.1"/>
    <property type="molecule type" value="Genomic_DNA"/>
</dbReference>
<accession>A0A6J6PKP8</accession>
<evidence type="ECO:0000313" key="10">
    <source>
        <dbReference type="EMBL" id="CAB4699146.1"/>
    </source>
</evidence>
<evidence type="ECO:0000313" key="11">
    <source>
        <dbReference type="EMBL" id="CAB4843566.1"/>
    </source>
</evidence>
<dbReference type="InterPro" id="IPR035906">
    <property type="entry name" value="MetI-like_sf"/>
</dbReference>
<keyword evidence="3" id="KW-1003">Cell membrane</keyword>
<feature type="transmembrane region" description="Helical" evidence="7">
    <location>
        <begin position="96"/>
        <end position="118"/>
    </location>
</feature>
<dbReference type="Pfam" id="PF00528">
    <property type="entry name" value="BPD_transp_1"/>
    <property type="match status" value="1"/>
</dbReference>
<evidence type="ECO:0000256" key="3">
    <source>
        <dbReference type="ARBA" id="ARBA00022475"/>
    </source>
</evidence>
<keyword evidence="2" id="KW-0813">Transport</keyword>
<evidence type="ECO:0000256" key="5">
    <source>
        <dbReference type="ARBA" id="ARBA00022989"/>
    </source>
</evidence>
<keyword evidence="6 7" id="KW-0472">Membrane</keyword>
<organism evidence="10">
    <name type="scientific">freshwater metagenome</name>
    <dbReference type="NCBI Taxonomy" id="449393"/>
    <lineage>
        <taxon>unclassified sequences</taxon>
        <taxon>metagenomes</taxon>
        <taxon>ecological metagenomes</taxon>
    </lineage>
</organism>
<evidence type="ECO:0000259" key="8">
    <source>
        <dbReference type="PROSITE" id="PS50928"/>
    </source>
</evidence>
<reference evidence="10" key="1">
    <citation type="submission" date="2020-05" db="EMBL/GenBank/DDBJ databases">
        <authorList>
            <person name="Chiriac C."/>
            <person name="Salcher M."/>
            <person name="Ghai R."/>
            <person name="Kavagutti S V."/>
        </authorList>
    </citation>
    <scope>NUCLEOTIDE SEQUENCE</scope>
</reference>
<dbReference type="PANTHER" id="PTHR30151:SF0">
    <property type="entry name" value="ABC TRANSPORTER PERMEASE PROTEIN MJ0413-RELATED"/>
    <property type="match status" value="1"/>
</dbReference>
<dbReference type="EMBL" id="CAEZXB010000012">
    <property type="protein sequence ID" value="CAB4676433.1"/>
    <property type="molecule type" value="Genomic_DNA"/>
</dbReference>
<sequence>MLALLRRFLISSWLVVVLLLFWWKVSSNSESYFWPPLSQIASQFKTNWLFANVADDVLPSLKNLAVGYFIGAPLALFVGAHLGLSEIAQKIFSPLVNFFRSIPGVALVPIFIMLFGIGDQSRRVSIAVAVFFPTLIATIEAVRTSDAVLLDVSRSFRFSSFQSLWRVRVPSGAPMISSGLQVSLQVGFIVMIVSEMLGAFRGLGAFTVEAQQSFMIIDMWTGIIMLGILGYIFNVIFELIEKRALRWYRGQKGLTS</sequence>
<dbReference type="EMBL" id="CAFBAA010000020">
    <property type="protein sequence ID" value="CAB4843566.1"/>
    <property type="molecule type" value="Genomic_DNA"/>
</dbReference>
<keyword evidence="4 7" id="KW-0812">Transmembrane</keyword>
<feature type="transmembrane region" description="Helical" evidence="7">
    <location>
        <begin position="124"/>
        <end position="150"/>
    </location>
</feature>
<evidence type="ECO:0000313" key="9">
    <source>
        <dbReference type="EMBL" id="CAB4676433.1"/>
    </source>
</evidence>
<feature type="transmembrane region" description="Helical" evidence="7">
    <location>
        <begin position="171"/>
        <end position="194"/>
    </location>
</feature>
<feature type="domain" description="ABC transmembrane type-1" evidence="8">
    <location>
        <begin position="53"/>
        <end position="241"/>
    </location>
</feature>
<dbReference type="AlphaFoldDB" id="A0A6J6PKP8"/>
<dbReference type="SUPFAM" id="SSF161098">
    <property type="entry name" value="MetI-like"/>
    <property type="match status" value="1"/>
</dbReference>
<dbReference type="EMBL" id="CAEZXN010000023">
    <property type="protein sequence ID" value="CAB4699146.1"/>
    <property type="molecule type" value="Genomic_DNA"/>
</dbReference>
<name>A0A6J6PKP8_9ZZZZ</name>
<protein>
    <submittedName>
        <fullName evidence="10">Unannotated protein</fullName>
    </submittedName>
</protein>
<dbReference type="InterPro" id="IPR000515">
    <property type="entry name" value="MetI-like"/>
</dbReference>
<feature type="transmembrane region" description="Helical" evidence="7">
    <location>
        <begin position="7"/>
        <end position="25"/>
    </location>
</feature>
<dbReference type="PANTHER" id="PTHR30151">
    <property type="entry name" value="ALKANE SULFONATE ABC TRANSPORTER-RELATED, MEMBRANE SUBUNIT"/>
    <property type="match status" value="1"/>
</dbReference>
<feature type="transmembrane region" description="Helical" evidence="7">
    <location>
        <begin position="214"/>
        <end position="237"/>
    </location>
</feature>
<evidence type="ECO:0000313" key="12">
    <source>
        <dbReference type="EMBL" id="CAB5074577.1"/>
    </source>
</evidence>
<dbReference type="Gene3D" id="1.10.3720.10">
    <property type="entry name" value="MetI-like"/>
    <property type="match status" value="1"/>
</dbReference>
<keyword evidence="5 7" id="KW-1133">Transmembrane helix</keyword>
<evidence type="ECO:0000256" key="2">
    <source>
        <dbReference type="ARBA" id="ARBA00022448"/>
    </source>
</evidence>
<dbReference type="PROSITE" id="PS50928">
    <property type="entry name" value="ABC_TM1"/>
    <property type="match status" value="1"/>
</dbReference>
<evidence type="ECO:0000256" key="7">
    <source>
        <dbReference type="SAM" id="Phobius"/>
    </source>
</evidence>
<feature type="transmembrane region" description="Helical" evidence="7">
    <location>
        <begin position="65"/>
        <end position="84"/>
    </location>
</feature>
<gene>
    <name evidence="9" type="ORF">UFOPK2342_00813</name>
    <name evidence="10" type="ORF">UFOPK2423_01073</name>
    <name evidence="11" type="ORF">UFOPK3266_00915</name>
    <name evidence="12" type="ORF">UFOPK4367_00615</name>
</gene>